<feature type="chain" id="PRO_5046093388" description="DUF3887 domain-containing protein" evidence="1">
    <location>
        <begin position="20"/>
        <end position="135"/>
    </location>
</feature>
<protein>
    <recommendedName>
        <fullName evidence="4">DUF3887 domain-containing protein</fullName>
    </recommendedName>
</protein>
<dbReference type="Proteomes" id="UP001056455">
    <property type="component" value="Chromosome"/>
</dbReference>
<dbReference type="PROSITE" id="PS51257">
    <property type="entry name" value="PROKAR_LIPOPROTEIN"/>
    <property type="match status" value="1"/>
</dbReference>
<feature type="signal peptide" evidence="1">
    <location>
        <begin position="1"/>
        <end position="19"/>
    </location>
</feature>
<organism evidence="2 3">
    <name type="scientific">Ornithinimicrobium faecis</name>
    <dbReference type="NCBI Taxonomy" id="2934158"/>
    <lineage>
        <taxon>Bacteria</taxon>
        <taxon>Bacillati</taxon>
        <taxon>Actinomycetota</taxon>
        <taxon>Actinomycetes</taxon>
        <taxon>Micrococcales</taxon>
        <taxon>Ornithinimicrobiaceae</taxon>
        <taxon>Ornithinimicrobium</taxon>
    </lineage>
</organism>
<accession>A0ABY4YRY4</accession>
<keyword evidence="1" id="KW-0732">Signal</keyword>
<evidence type="ECO:0000313" key="3">
    <source>
        <dbReference type="Proteomes" id="UP001056455"/>
    </source>
</evidence>
<reference evidence="2" key="1">
    <citation type="submission" date="2022-06" db="EMBL/GenBank/DDBJ databases">
        <title>Ornithinimicrobium HY1793.</title>
        <authorList>
            <person name="Huang Y."/>
        </authorList>
    </citation>
    <scope>NUCLEOTIDE SEQUENCE</scope>
    <source>
        <strain evidence="2">HY1793</strain>
    </source>
</reference>
<sequence length="135" mass="14296">MRAPILLTLAAALALSACSGSDPIELPEEEPPGVELLDAAWAETQIDTLLLAVSQVSDAPIFYEELYDVTDSGAEPLIAHYDDWLTEQGWERLGSSAAIDGALGASWERDGQDVVIALLNVDDTAIAAVFVSPQA</sequence>
<evidence type="ECO:0008006" key="4">
    <source>
        <dbReference type="Google" id="ProtNLM"/>
    </source>
</evidence>
<gene>
    <name evidence="2" type="ORF">NF556_18175</name>
</gene>
<keyword evidence="3" id="KW-1185">Reference proteome</keyword>
<evidence type="ECO:0000313" key="2">
    <source>
        <dbReference type="EMBL" id="USQ79501.1"/>
    </source>
</evidence>
<dbReference type="RefSeq" id="WP_252592608.1">
    <property type="nucleotide sequence ID" value="NZ_CP099489.1"/>
</dbReference>
<proteinExistence type="predicted"/>
<evidence type="ECO:0000256" key="1">
    <source>
        <dbReference type="SAM" id="SignalP"/>
    </source>
</evidence>
<dbReference type="EMBL" id="CP099489">
    <property type="protein sequence ID" value="USQ79501.1"/>
    <property type="molecule type" value="Genomic_DNA"/>
</dbReference>
<name>A0ABY4YRY4_9MICO</name>